<dbReference type="InterPro" id="IPR014306">
    <property type="entry name" value="Hydroxyisourate_hydrolase"/>
</dbReference>
<proteinExistence type="inferred from homology"/>
<evidence type="ECO:0000256" key="1">
    <source>
        <dbReference type="ARBA" id="ARBA00001043"/>
    </source>
</evidence>
<dbReference type="RefSeq" id="WP_089409302.1">
    <property type="nucleotide sequence ID" value="NZ_FZOU01000005.1"/>
</dbReference>
<keyword evidence="5 8" id="KW-0659">Purine metabolism</keyword>
<dbReference type="InterPro" id="IPR023418">
    <property type="entry name" value="Thyroxine_BS"/>
</dbReference>
<dbReference type="PANTHER" id="PTHR10395:SF7">
    <property type="entry name" value="5-HYDROXYISOURATE HYDROLASE"/>
    <property type="match status" value="1"/>
</dbReference>
<dbReference type="AlphaFoldDB" id="A0A239KWV0"/>
<evidence type="ECO:0000256" key="4">
    <source>
        <dbReference type="ARBA" id="ARBA00011881"/>
    </source>
</evidence>
<accession>A0A239KWV0</accession>
<dbReference type="GO" id="GO:0006144">
    <property type="term" value="P:purine nucleobase metabolic process"/>
    <property type="evidence" value="ECO:0007669"/>
    <property type="project" value="UniProtKB-KW"/>
</dbReference>
<dbReference type="OrthoDB" id="9792386at2"/>
<comment type="similarity">
    <text evidence="3 8">Belongs to the transthyretin family. 5-hydroxyisourate hydrolase subfamily.</text>
</comment>
<dbReference type="EMBL" id="FZOU01000005">
    <property type="protein sequence ID" value="SNT22212.1"/>
    <property type="molecule type" value="Genomic_DNA"/>
</dbReference>
<dbReference type="PANTHER" id="PTHR10395">
    <property type="entry name" value="URICASE AND TRANSTHYRETIN-RELATED"/>
    <property type="match status" value="1"/>
</dbReference>
<dbReference type="SUPFAM" id="SSF49472">
    <property type="entry name" value="Transthyretin (synonym: prealbumin)"/>
    <property type="match status" value="1"/>
</dbReference>
<keyword evidence="11" id="KW-1185">Reference proteome</keyword>
<dbReference type="CDD" id="cd05822">
    <property type="entry name" value="TLP_HIUase"/>
    <property type="match status" value="1"/>
</dbReference>
<evidence type="ECO:0000256" key="2">
    <source>
        <dbReference type="ARBA" id="ARBA00002704"/>
    </source>
</evidence>
<organism evidence="10 11">
    <name type="scientific">Granulicella rosea</name>
    <dbReference type="NCBI Taxonomy" id="474952"/>
    <lineage>
        <taxon>Bacteria</taxon>
        <taxon>Pseudomonadati</taxon>
        <taxon>Acidobacteriota</taxon>
        <taxon>Terriglobia</taxon>
        <taxon>Terriglobales</taxon>
        <taxon>Acidobacteriaceae</taxon>
        <taxon>Granulicella</taxon>
    </lineage>
</organism>
<evidence type="ECO:0000313" key="11">
    <source>
        <dbReference type="Proteomes" id="UP000198356"/>
    </source>
</evidence>
<comment type="subunit">
    <text evidence="4 8">Homotetramer.</text>
</comment>
<feature type="domain" description="Transthyretin/hydroxyisourate hydrolase" evidence="9">
    <location>
        <begin position="1"/>
        <end position="111"/>
    </location>
</feature>
<evidence type="ECO:0000256" key="6">
    <source>
        <dbReference type="ARBA" id="ARBA00022801"/>
    </source>
</evidence>
<evidence type="ECO:0000313" key="10">
    <source>
        <dbReference type="EMBL" id="SNT22212.1"/>
    </source>
</evidence>
<dbReference type="Proteomes" id="UP000198356">
    <property type="component" value="Unassembled WGS sequence"/>
</dbReference>
<dbReference type="EC" id="3.5.2.17" evidence="8"/>
<evidence type="ECO:0000259" key="9">
    <source>
        <dbReference type="SMART" id="SM00095"/>
    </source>
</evidence>
<gene>
    <name evidence="10" type="ORF">SAMN05421770_105245</name>
</gene>
<dbReference type="SMART" id="SM00095">
    <property type="entry name" value="TR_THY"/>
    <property type="match status" value="1"/>
</dbReference>
<comment type="function">
    <text evidence="2">Catalyzes the hydrolysis of 5-hydroxyisourate (HIU) to 2-oxo-4-hydroxy-4-carboxy-5-ureidoimidazoline (OHCU).</text>
</comment>
<dbReference type="PROSITE" id="PS00768">
    <property type="entry name" value="TRANSTHYRETIN_1"/>
    <property type="match status" value="1"/>
</dbReference>
<evidence type="ECO:0000256" key="3">
    <source>
        <dbReference type="ARBA" id="ARBA00009850"/>
    </source>
</evidence>
<dbReference type="InterPro" id="IPR023416">
    <property type="entry name" value="Transthyretin/HIU_hydrolase_d"/>
</dbReference>
<dbReference type="NCBIfam" id="TIGR02962">
    <property type="entry name" value="hdxy_isourate"/>
    <property type="match status" value="1"/>
</dbReference>
<evidence type="ECO:0000256" key="5">
    <source>
        <dbReference type="ARBA" id="ARBA00022631"/>
    </source>
</evidence>
<dbReference type="InterPro" id="IPR036817">
    <property type="entry name" value="Transthyretin/HIU_hydrolase_sf"/>
</dbReference>
<reference evidence="10 11" key="1">
    <citation type="submission" date="2017-06" db="EMBL/GenBank/DDBJ databases">
        <authorList>
            <person name="Kim H.J."/>
            <person name="Triplett B.A."/>
        </authorList>
    </citation>
    <scope>NUCLEOTIDE SEQUENCE [LARGE SCALE GENOMIC DNA]</scope>
    <source>
        <strain evidence="10 11">DSM 18704</strain>
    </source>
</reference>
<dbReference type="PRINTS" id="PR00189">
    <property type="entry name" value="TRNSTHYRETIN"/>
</dbReference>
<feature type="binding site" evidence="7">
    <location>
        <position position="6"/>
    </location>
    <ligand>
        <name>substrate</name>
    </ligand>
</feature>
<feature type="binding site" evidence="7">
    <location>
        <position position="44"/>
    </location>
    <ligand>
        <name>substrate</name>
    </ligand>
</feature>
<dbReference type="InterPro" id="IPR000895">
    <property type="entry name" value="Transthyretin/HIU_hydrolase"/>
</dbReference>
<evidence type="ECO:0000256" key="7">
    <source>
        <dbReference type="PIRSR" id="PIRSR600895-51"/>
    </source>
</evidence>
<name>A0A239KWV0_9BACT</name>
<keyword evidence="6 8" id="KW-0378">Hydrolase</keyword>
<protein>
    <recommendedName>
        <fullName evidence="8">5-hydroxyisourate hydrolase</fullName>
        <shortName evidence="8">HIU hydrolase</shortName>
        <shortName evidence="8">HIUHase</shortName>
        <ecNumber evidence="8">3.5.2.17</ecNumber>
    </recommendedName>
</protein>
<sequence length="112" mass="12506">MGLSTHILNTASGRPAEGVAISLHYLNEGRWQHLNDGRTDADGRCKTILPPAIAFEAGIYRLRFETKPYYLAQGTPGLYPYVDIVFNIEDPGQHYHIPLLLTPNGYTTYRGS</sequence>
<evidence type="ECO:0000256" key="8">
    <source>
        <dbReference type="RuleBase" id="RU361270"/>
    </source>
</evidence>
<dbReference type="Pfam" id="PF00576">
    <property type="entry name" value="Transthyretin"/>
    <property type="match status" value="1"/>
</dbReference>
<dbReference type="Gene3D" id="2.60.40.180">
    <property type="entry name" value="Transthyretin/hydroxyisourate hydrolase domain"/>
    <property type="match status" value="1"/>
</dbReference>
<dbReference type="GO" id="GO:0033971">
    <property type="term" value="F:hydroxyisourate hydrolase activity"/>
    <property type="evidence" value="ECO:0007669"/>
    <property type="project" value="UniProtKB-EC"/>
</dbReference>
<feature type="binding site" evidence="7">
    <location>
        <position position="109"/>
    </location>
    <ligand>
        <name>substrate</name>
    </ligand>
</feature>
<comment type="catalytic activity">
    <reaction evidence="1 8">
        <text>5-hydroxyisourate + H2O = 5-hydroxy-2-oxo-4-ureido-2,5-dihydro-1H-imidazole-5-carboxylate + H(+)</text>
        <dbReference type="Rhea" id="RHEA:23736"/>
        <dbReference type="ChEBI" id="CHEBI:15377"/>
        <dbReference type="ChEBI" id="CHEBI:15378"/>
        <dbReference type="ChEBI" id="CHEBI:18072"/>
        <dbReference type="ChEBI" id="CHEBI:58639"/>
        <dbReference type="EC" id="3.5.2.17"/>
    </reaction>
</comment>